<accession>B1C6J0</accession>
<proteinExistence type="predicted"/>
<dbReference type="InterPro" id="IPR002792">
    <property type="entry name" value="TRAM_dom"/>
</dbReference>
<dbReference type="InterPro" id="IPR038135">
    <property type="entry name" value="Methylthiotransferase_N_sf"/>
</dbReference>
<dbReference type="InterPro" id="IPR020612">
    <property type="entry name" value="Methylthiotransferase_CS"/>
</dbReference>
<dbReference type="SFLD" id="SFLDS00029">
    <property type="entry name" value="Radical_SAM"/>
    <property type="match status" value="1"/>
</dbReference>
<dbReference type="AlphaFoldDB" id="B1C6J0"/>
<dbReference type="Gene3D" id="3.80.30.20">
    <property type="entry name" value="tm_1862 like domain"/>
    <property type="match status" value="1"/>
</dbReference>
<dbReference type="SUPFAM" id="SSF102114">
    <property type="entry name" value="Radical SAM enzymes"/>
    <property type="match status" value="1"/>
</dbReference>
<dbReference type="PROSITE" id="PS51449">
    <property type="entry name" value="MTTASE_N"/>
    <property type="match status" value="1"/>
</dbReference>
<evidence type="ECO:0000256" key="8">
    <source>
        <dbReference type="ARBA" id="ARBA00023004"/>
    </source>
</evidence>
<dbReference type="PROSITE" id="PS51918">
    <property type="entry name" value="RADICAL_SAM"/>
    <property type="match status" value="1"/>
</dbReference>
<dbReference type="GO" id="GO:0051539">
    <property type="term" value="F:4 iron, 4 sulfur cluster binding"/>
    <property type="evidence" value="ECO:0007669"/>
    <property type="project" value="UniProtKB-KW"/>
</dbReference>
<comment type="caution">
    <text evidence="15">The sequence shown here is derived from an EMBL/GenBank/DDBJ whole genome shotgun (WGS) entry which is preliminary data.</text>
</comment>
<dbReference type="PROSITE" id="PS50926">
    <property type="entry name" value="TRAM"/>
    <property type="match status" value="1"/>
</dbReference>
<evidence type="ECO:0000256" key="5">
    <source>
        <dbReference type="ARBA" id="ARBA00022679"/>
    </source>
</evidence>
<keyword evidence="16" id="KW-1185">Reference proteome</keyword>
<keyword evidence="7" id="KW-0479">Metal-binding</keyword>
<evidence type="ECO:0000256" key="9">
    <source>
        <dbReference type="ARBA" id="ARBA00023014"/>
    </source>
</evidence>
<keyword evidence="6" id="KW-0949">S-adenosyl-L-methionine</keyword>
<dbReference type="SFLD" id="SFLDG01082">
    <property type="entry name" value="B12-binding_domain_containing"/>
    <property type="match status" value="1"/>
</dbReference>
<dbReference type="EC" id="2.8.4.5" evidence="3"/>
<name>B1C6J0_9FIRM</name>
<keyword evidence="8" id="KW-0408">Iron</keyword>
<evidence type="ECO:0000256" key="7">
    <source>
        <dbReference type="ARBA" id="ARBA00022723"/>
    </source>
</evidence>
<dbReference type="InterPro" id="IPR007197">
    <property type="entry name" value="rSAM"/>
</dbReference>
<comment type="cofactor">
    <cofactor evidence="1">
        <name>[4Fe-4S] cluster</name>
        <dbReference type="ChEBI" id="CHEBI:49883"/>
    </cofactor>
</comment>
<feature type="domain" description="TRAM" evidence="12">
    <location>
        <begin position="348"/>
        <end position="408"/>
    </location>
</feature>
<dbReference type="EMBL" id="ABIL02000004">
    <property type="protein sequence ID" value="EDS73475.1"/>
    <property type="molecule type" value="Genomic_DNA"/>
</dbReference>
<evidence type="ECO:0000256" key="2">
    <source>
        <dbReference type="ARBA" id="ARBA00002399"/>
    </source>
</evidence>
<dbReference type="InterPro" id="IPR006638">
    <property type="entry name" value="Elp3/MiaA/NifB-like_rSAM"/>
</dbReference>
<dbReference type="InterPro" id="IPR023404">
    <property type="entry name" value="rSAM_horseshoe"/>
</dbReference>
<dbReference type="Proteomes" id="UP000005178">
    <property type="component" value="Unassembled WGS sequence"/>
</dbReference>
<dbReference type="NCBIfam" id="TIGR01579">
    <property type="entry name" value="MiaB-like-C"/>
    <property type="match status" value="1"/>
</dbReference>
<dbReference type="PANTHER" id="PTHR11918:SF45">
    <property type="entry name" value="THREONYLCARBAMOYLADENOSINE TRNA METHYLTHIOTRANSFERASE"/>
    <property type="match status" value="1"/>
</dbReference>
<reference evidence="15" key="1">
    <citation type="submission" date="2008-01" db="EMBL/GenBank/DDBJ databases">
        <authorList>
            <person name="Fulton L."/>
            <person name="Clifton S."/>
            <person name="Fulton B."/>
            <person name="Xu J."/>
            <person name="Minx P."/>
            <person name="Pepin K.H."/>
            <person name="Johnson M."/>
            <person name="Thiruvilangam P."/>
            <person name="Bhonagiri V."/>
            <person name="Nash W.E."/>
            <person name="Mardis E.R."/>
            <person name="Wilson R.K."/>
        </authorList>
    </citation>
    <scope>NUCLEOTIDE SEQUENCE [LARGE SCALE GENOMIC DNA]</scope>
    <source>
        <strain evidence="15">DSM 17244</strain>
    </source>
</reference>
<evidence type="ECO:0000313" key="15">
    <source>
        <dbReference type="EMBL" id="EDS73475.1"/>
    </source>
</evidence>
<dbReference type="PANTHER" id="PTHR11918">
    <property type="entry name" value="RADICAL SAM PROTEINS"/>
    <property type="match status" value="1"/>
</dbReference>
<dbReference type="eggNOG" id="COG0621">
    <property type="taxonomic scope" value="Bacteria"/>
</dbReference>
<evidence type="ECO:0000259" key="14">
    <source>
        <dbReference type="PROSITE" id="PS51918"/>
    </source>
</evidence>
<sequence>MIELFKTNGYEIVDPAEKADVYVINTCAVTNESERKSKQIVRRLKKQNENAVTVLTGCFAESNFEEAKKVDSADIVCGTHKREKIIDYINEFKAKQNKVYNLEEDSREFDKAGITTYDGKSRAFIKVQDGCNMFCTYCIIPYARGILKNASVEKVLSQIDALSKKGYREVVITGIHVASYKADTGENLIDLLELIDKENKIDRIRLGSLEPKLLTDTFLKRLSELKSFCPHFHISLQSGCDKTLKEMNRKYTTKEYMEIVKRVRTYFDNPGITTDIIVGFPNETDEDFEVTKDFTDKVGFSYVHIFPYSPKHGTPASEMENQIPKEVKTKRAKELKDVMENKREDFLNNMIGKKEKVLIEKKLEDNIYEGYSENYIYVEVKSDKDIFNQIVNVKITDKTQTHLRGEII</sequence>
<keyword evidence="4" id="KW-0004">4Fe-4S</keyword>
<dbReference type="GO" id="GO:0046872">
    <property type="term" value="F:metal ion binding"/>
    <property type="evidence" value="ECO:0007669"/>
    <property type="project" value="UniProtKB-KW"/>
</dbReference>
<dbReference type="CDD" id="cd01335">
    <property type="entry name" value="Radical_SAM"/>
    <property type="match status" value="1"/>
</dbReference>
<dbReference type="PROSITE" id="PS01278">
    <property type="entry name" value="MTTASE_RADICAL"/>
    <property type="match status" value="1"/>
</dbReference>
<evidence type="ECO:0000259" key="12">
    <source>
        <dbReference type="PROSITE" id="PS50926"/>
    </source>
</evidence>
<evidence type="ECO:0000256" key="4">
    <source>
        <dbReference type="ARBA" id="ARBA00022485"/>
    </source>
</evidence>
<protein>
    <recommendedName>
        <fullName evidence="3">tRNA (N(6)-L-threonylcarbamoyladenosine(37)-C(2))-methylthiotransferase</fullName>
        <ecNumber evidence="3">2.8.4.5</ecNumber>
    </recommendedName>
    <alternativeName>
        <fullName evidence="10">tRNA-t(6)A37 methylthiotransferase</fullName>
    </alternativeName>
</protein>
<keyword evidence="5" id="KW-0808">Transferase</keyword>
<evidence type="ECO:0000256" key="6">
    <source>
        <dbReference type="ARBA" id="ARBA00022691"/>
    </source>
</evidence>
<evidence type="ECO:0000256" key="10">
    <source>
        <dbReference type="ARBA" id="ARBA00031213"/>
    </source>
</evidence>
<dbReference type="InterPro" id="IPR006467">
    <property type="entry name" value="MiaB-like_bact"/>
</dbReference>
<comment type="catalytic activity">
    <reaction evidence="11">
        <text>N(6)-L-threonylcarbamoyladenosine(37) in tRNA + (sulfur carrier)-SH + AH2 + 2 S-adenosyl-L-methionine = 2-methylsulfanyl-N(6)-L-threonylcarbamoyladenosine(37) in tRNA + (sulfur carrier)-H + 5'-deoxyadenosine + L-methionine + A + S-adenosyl-L-homocysteine + 2 H(+)</text>
        <dbReference type="Rhea" id="RHEA:37075"/>
        <dbReference type="Rhea" id="RHEA-COMP:10163"/>
        <dbReference type="Rhea" id="RHEA-COMP:11092"/>
        <dbReference type="Rhea" id="RHEA-COMP:14737"/>
        <dbReference type="Rhea" id="RHEA-COMP:14739"/>
        <dbReference type="ChEBI" id="CHEBI:13193"/>
        <dbReference type="ChEBI" id="CHEBI:15378"/>
        <dbReference type="ChEBI" id="CHEBI:17319"/>
        <dbReference type="ChEBI" id="CHEBI:17499"/>
        <dbReference type="ChEBI" id="CHEBI:29917"/>
        <dbReference type="ChEBI" id="CHEBI:57844"/>
        <dbReference type="ChEBI" id="CHEBI:57856"/>
        <dbReference type="ChEBI" id="CHEBI:59789"/>
        <dbReference type="ChEBI" id="CHEBI:64428"/>
        <dbReference type="ChEBI" id="CHEBI:74418"/>
        <dbReference type="ChEBI" id="CHEBI:74420"/>
        <dbReference type="EC" id="2.8.4.5"/>
    </reaction>
</comment>
<organism evidence="15 16">
    <name type="scientific">Anaerofustis stercorihominis DSM 17244</name>
    <dbReference type="NCBI Taxonomy" id="445971"/>
    <lineage>
        <taxon>Bacteria</taxon>
        <taxon>Bacillati</taxon>
        <taxon>Bacillota</taxon>
        <taxon>Clostridia</taxon>
        <taxon>Eubacteriales</taxon>
        <taxon>Eubacteriaceae</taxon>
        <taxon>Anaerofustis</taxon>
    </lineage>
</organism>
<reference evidence="15" key="2">
    <citation type="submission" date="2013-08" db="EMBL/GenBank/DDBJ databases">
        <title>Draft genome sequence of Anaerofustis stercorihominis (DSM 17244).</title>
        <authorList>
            <person name="Sudarsanam P."/>
            <person name="Ley R."/>
            <person name="Guruge J."/>
            <person name="Turnbaugh P.J."/>
            <person name="Mahowald M."/>
            <person name="Liep D."/>
            <person name="Gordon J."/>
        </authorList>
    </citation>
    <scope>NUCLEOTIDE SEQUENCE</scope>
    <source>
        <strain evidence="15">DSM 17244</strain>
    </source>
</reference>
<dbReference type="STRING" id="445971.ANASTE_00330"/>
<dbReference type="InterPro" id="IPR058240">
    <property type="entry name" value="rSAM_sf"/>
</dbReference>
<dbReference type="HOGENOM" id="CLU_018697_1_0_9"/>
<dbReference type="Pfam" id="PF04055">
    <property type="entry name" value="Radical_SAM"/>
    <property type="match status" value="1"/>
</dbReference>
<evidence type="ECO:0000259" key="13">
    <source>
        <dbReference type="PROSITE" id="PS51449"/>
    </source>
</evidence>
<dbReference type="Pfam" id="PF00919">
    <property type="entry name" value="UPF0004"/>
    <property type="match status" value="1"/>
</dbReference>
<keyword evidence="9" id="KW-0411">Iron-sulfur</keyword>
<evidence type="ECO:0000256" key="1">
    <source>
        <dbReference type="ARBA" id="ARBA00001966"/>
    </source>
</evidence>
<evidence type="ECO:0000313" key="16">
    <source>
        <dbReference type="Proteomes" id="UP000005178"/>
    </source>
</evidence>
<dbReference type="SMART" id="SM00729">
    <property type="entry name" value="Elp3"/>
    <property type="match status" value="1"/>
</dbReference>
<feature type="domain" description="Radical SAM core" evidence="14">
    <location>
        <begin position="117"/>
        <end position="345"/>
    </location>
</feature>
<dbReference type="GO" id="GO:0035598">
    <property type="term" value="F:tRNA (N(6)-L-threonylcarbamoyladenosine(37)-C(2))-methylthiotransferase activity"/>
    <property type="evidence" value="ECO:0007669"/>
    <property type="project" value="UniProtKB-EC"/>
</dbReference>
<gene>
    <name evidence="15" type="primary">yqeV</name>
    <name evidence="15" type="ORF">ANASTE_00330</name>
</gene>
<evidence type="ECO:0000256" key="11">
    <source>
        <dbReference type="ARBA" id="ARBA00051661"/>
    </source>
</evidence>
<feature type="domain" description="MTTase N-terminal" evidence="13">
    <location>
        <begin position="1"/>
        <end position="94"/>
    </location>
</feature>
<comment type="function">
    <text evidence="2">Catalyzes the methylthiolation of N6-threonylcarbamoyladenosine (t(6)A), leading to the formation of 2-methylthio-N6-threonylcarbamoyladenosine (ms(2)t(6)A) at position 37 in tRNAs that read codons beginning with adenine.</text>
</comment>
<dbReference type="InterPro" id="IPR013848">
    <property type="entry name" value="Methylthiotransferase_N"/>
</dbReference>
<dbReference type="Gene3D" id="3.40.50.12160">
    <property type="entry name" value="Methylthiotransferase, N-terminal domain"/>
    <property type="match status" value="1"/>
</dbReference>
<dbReference type="SFLD" id="SFLDG01061">
    <property type="entry name" value="methylthiotransferase"/>
    <property type="match status" value="1"/>
</dbReference>
<dbReference type="FunFam" id="3.80.30.20:FF:000001">
    <property type="entry name" value="tRNA-2-methylthio-N(6)-dimethylallyladenosine synthase 2"/>
    <property type="match status" value="1"/>
</dbReference>
<dbReference type="InterPro" id="IPR005839">
    <property type="entry name" value="Methylthiotransferase"/>
</dbReference>
<dbReference type="NCBIfam" id="TIGR00089">
    <property type="entry name" value="MiaB/RimO family radical SAM methylthiotransferase"/>
    <property type="match status" value="1"/>
</dbReference>
<evidence type="ECO:0000256" key="3">
    <source>
        <dbReference type="ARBA" id="ARBA00013273"/>
    </source>
</evidence>